<dbReference type="EMBL" id="BARV01028431">
    <property type="protein sequence ID" value="GAI33873.1"/>
    <property type="molecule type" value="Genomic_DNA"/>
</dbReference>
<reference evidence="1" key="1">
    <citation type="journal article" date="2014" name="Front. Microbiol.">
        <title>High frequency of phylogenetically diverse reductive dehalogenase-homologous genes in deep subseafloor sedimentary metagenomes.</title>
        <authorList>
            <person name="Kawai M."/>
            <person name="Futagami T."/>
            <person name="Toyoda A."/>
            <person name="Takaki Y."/>
            <person name="Nishi S."/>
            <person name="Hori S."/>
            <person name="Arai W."/>
            <person name="Tsubouchi T."/>
            <person name="Morono Y."/>
            <person name="Uchiyama I."/>
            <person name="Ito T."/>
            <person name="Fujiyama A."/>
            <person name="Inagaki F."/>
            <person name="Takami H."/>
        </authorList>
    </citation>
    <scope>NUCLEOTIDE SEQUENCE</scope>
    <source>
        <strain evidence="1">Expedition CK06-06</strain>
    </source>
</reference>
<proteinExistence type="predicted"/>
<protein>
    <submittedName>
        <fullName evidence="1">Uncharacterized protein</fullName>
    </submittedName>
</protein>
<organism evidence="1">
    <name type="scientific">marine sediment metagenome</name>
    <dbReference type="NCBI Taxonomy" id="412755"/>
    <lineage>
        <taxon>unclassified sequences</taxon>
        <taxon>metagenomes</taxon>
        <taxon>ecological metagenomes</taxon>
    </lineage>
</organism>
<name>X1MRD0_9ZZZZ</name>
<feature type="non-terminal residue" evidence="1">
    <location>
        <position position="72"/>
    </location>
</feature>
<comment type="caution">
    <text evidence="1">The sequence shown here is derived from an EMBL/GenBank/DDBJ whole genome shotgun (WGS) entry which is preliminary data.</text>
</comment>
<sequence>MKKLRNVMLVVVLLLLAVTPALAGDPDGESVDTGGRVDACGSRPVIKDKWELSFVCDGCDFSPNPNTCSCTL</sequence>
<accession>X1MRD0</accession>
<evidence type="ECO:0000313" key="1">
    <source>
        <dbReference type="EMBL" id="GAI33873.1"/>
    </source>
</evidence>
<dbReference type="AlphaFoldDB" id="X1MRD0"/>
<gene>
    <name evidence="1" type="ORF">S06H3_45517</name>
</gene>